<gene>
    <name evidence="2" type="ORF">HFZ78_10740</name>
</gene>
<sequence>MGAYILDLTIVALLIVGITALMGVITNSFGEKVFGGKNRSEFVDESAKYQTGWKTVGGNKK</sequence>
<accession>A0A6H1P131</accession>
<name>A0A6H1P131_PRIMG</name>
<keyword evidence="1" id="KW-1133">Transmembrane helix</keyword>
<reference evidence="2 3" key="2">
    <citation type="submission" date="2020-04" db="EMBL/GenBank/DDBJ databases">
        <authorList>
            <person name="Fomenkov A."/>
            <person name="Anton B.P."/>
            <person name="Roberts R.J."/>
        </authorList>
    </citation>
    <scope>NUCLEOTIDE SEQUENCE [LARGE SCALE GENOMIC DNA]</scope>
    <source>
        <strain evidence="2 3">S2</strain>
    </source>
</reference>
<evidence type="ECO:0000313" key="3">
    <source>
        <dbReference type="Proteomes" id="UP000501868"/>
    </source>
</evidence>
<keyword evidence="1" id="KW-0812">Transmembrane</keyword>
<dbReference type="AlphaFoldDB" id="A0A6H1P131"/>
<protein>
    <submittedName>
        <fullName evidence="2">Uncharacterized protein</fullName>
    </submittedName>
</protein>
<organism evidence="2 3">
    <name type="scientific">Priestia megaterium</name>
    <name type="common">Bacillus megaterium</name>
    <dbReference type="NCBI Taxonomy" id="1404"/>
    <lineage>
        <taxon>Bacteria</taxon>
        <taxon>Bacillati</taxon>
        <taxon>Bacillota</taxon>
        <taxon>Bacilli</taxon>
        <taxon>Bacillales</taxon>
        <taxon>Bacillaceae</taxon>
        <taxon>Priestia</taxon>
    </lineage>
</organism>
<dbReference type="Proteomes" id="UP000501868">
    <property type="component" value="Chromosome"/>
</dbReference>
<proteinExistence type="predicted"/>
<feature type="transmembrane region" description="Helical" evidence="1">
    <location>
        <begin position="6"/>
        <end position="29"/>
    </location>
</feature>
<reference evidence="2 3" key="1">
    <citation type="submission" date="2020-04" db="EMBL/GenBank/DDBJ databases">
        <title>Genome-Wide Identification of 5-Methylcytosine Sites in Bacterial Genomes By High-Throughput Sequencing of MspJI Restriction Fragments.</title>
        <authorList>
            <person name="Wu V."/>
        </authorList>
    </citation>
    <scope>NUCLEOTIDE SEQUENCE [LARGE SCALE GENOMIC DNA]</scope>
    <source>
        <strain evidence="2 3">S2</strain>
    </source>
</reference>
<evidence type="ECO:0000256" key="1">
    <source>
        <dbReference type="SAM" id="Phobius"/>
    </source>
</evidence>
<keyword evidence="1" id="KW-0472">Membrane</keyword>
<dbReference type="EMBL" id="CP051128">
    <property type="protein sequence ID" value="QIZ07127.1"/>
    <property type="molecule type" value="Genomic_DNA"/>
</dbReference>
<evidence type="ECO:0000313" key="2">
    <source>
        <dbReference type="EMBL" id="QIZ07127.1"/>
    </source>
</evidence>